<gene>
    <name evidence="2" type="ORF">V7x_55190</name>
</gene>
<comment type="caution">
    <text evidence="2">The sequence shown here is derived from an EMBL/GenBank/DDBJ whole genome shotgun (WGS) entry which is preliminary data.</text>
</comment>
<dbReference type="AlphaFoldDB" id="A0A5C6FHG0"/>
<evidence type="ECO:0000256" key="1">
    <source>
        <dbReference type="SAM" id="MobiDB-lite"/>
    </source>
</evidence>
<proteinExistence type="predicted"/>
<dbReference type="Proteomes" id="UP000316476">
    <property type="component" value="Unassembled WGS sequence"/>
</dbReference>
<accession>A0A5C6FHG0</accession>
<protein>
    <submittedName>
        <fullName evidence="2">Uncharacterized protein</fullName>
    </submittedName>
</protein>
<reference evidence="2 3" key="1">
    <citation type="submission" date="2019-02" db="EMBL/GenBank/DDBJ databases">
        <title>Deep-cultivation of Planctomycetes and their phenomic and genomic characterization uncovers novel biology.</title>
        <authorList>
            <person name="Wiegand S."/>
            <person name="Jogler M."/>
            <person name="Boedeker C."/>
            <person name="Pinto D."/>
            <person name="Vollmers J."/>
            <person name="Rivas-Marin E."/>
            <person name="Kohn T."/>
            <person name="Peeters S.H."/>
            <person name="Heuer A."/>
            <person name="Rast P."/>
            <person name="Oberbeckmann S."/>
            <person name="Bunk B."/>
            <person name="Jeske O."/>
            <person name="Meyerdierks A."/>
            <person name="Storesund J.E."/>
            <person name="Kallscheuer N."/>
            <person name="Luecker S."/>
            <person name="Lage O.M."/>
            <person name="Pohl T."/>
            <person name="Merkel B.J."/>
            <person name="Hornburger P."/>
            <person name="Mueller R.-W."/>
            <person name="Bruemmer F."/>
            <person name="Labrenz M."/>
            <person name="Spormann A.M."/>
            <person name="Op Den Camp H."/>
            <person name="Overmann J."/>
            <person name="Amann R."/>
            <person name="Jetten M.S.M."/>
            <person name="Mascher T."/>
            <person name="Medema M.H."/>
            <person name="Devos D.P."/>
            <person name="Kaster A.-K."/>
            <person name="Ovreas L."/>
            <person name="Rohde M."/>
            <person name="Galperin M.Y."/>
            <person name="Jogler C."/>
        </authorList>
    </citation>
    <scope>NUCLEOTIDE SEQUENCE [LARGE SCALE GENOMIC DNA]</scope>
    <source>
        <strain evidence="2 3">V7</strain>
    </source>
</reference>
<name>A0A5C6FHG0_9PLAN</name>
<sequence>MDVTTEFSVNETVFDALNKRSDRSFSAEPPKVPLRGYGRVCSNVTLQERLDRIGAVRLWVNPRHVPPHDDGARTSAYYSFPCLKRTCDANRSGKGLRHAINASLMDVGRQEADRHNGHGSSGRLDQSYF</sequence>
<evidence type="ECO:0000313" key="3">
    <source>
        <dbReference type="Proteomes" id="UP000316476"/>
    </source>
</evidence>
<organism evidence="2 3">
    <name type="scientific">Crateriforma conspicua</name>
    <dbReference type="NCBI Taxonomy" id="2527996"/>
    <lineage>
        <taxon>Bacteria</taxon>
        <taxon>Pseudomonadati</taxon>
        <taxon>Planctomycetota</taxon>
        <taxon>Planctomycetia</taxon>
        <taxon>Planctomycetales</taxon>
        <taxon>Planctomycetaceae</taxon>
        <taxon>Crateriforma</taxon>
    </lineage>
</organism>
<dbReference type="EMBL" id="SJPZ01000005">
    <property type="protein sequence ID" value="TWU59609.1"/>
    <property type="molecule type" value="Genomic_DNA"/>
</dbReference>
<evidence type="ECO:0000313" key="2">
    <source>
        <dbReference type="EMBL" id="TWU59609.1"/>
    </source>
</evidence>
<feature type="region of interest" description="Disordered" evidence="1">
    <location>
        <begin position="110"/>
        <end position="129"/>
    </location>
</feature>